<dbReference type="Gene3D" id="3.40.1440.10">
    <property type="entry name" value="GIY-YIG endonuclease"/>
    <property type="match status" value="1"/>
</dbReference>
<evidence type="ECO:0000313" key="2">
    <source>
        <dbReference type="Proteomes" id="UP001152795"/>
    </source>
</evidence>
<name>A0A6S7FNT9_PARCT</name>
<sequence>MLAEFKRFNVDHITEDIIVGSVDVKALYPSLDATFTVEKVCEIFYSISVKVIGIDTEELGLYLALNKTETELVDLDILCFCPTRKTNRGRPPTIIGCAIDNNKDKRFEPWLPPKEEPDEQTTRRMFTIAMKVTLLFIMENHMYTFDNEIKLQSRGGPIGLQLTGVLAQLFMVWWDREFEHKMKEIGLRLWLYKRYVDDINSILSVPKMGLRFDGSTLVKDEVASEEDRLIEQDERAMRLFKSVADSIHTSIEMEIDCPSPNDDHKLPILDLKVWIEEREEIEGQLKEKIVLHEFYSKEVASKSVDNARSAWSWNTYDNIRRLDACGEKPMYRPRQWQRVDRAQEKRKKRDTWYKKGGYESVISVPATPKSILKQRYEREVRRIGLNIKIVEQSGVTLKRQLQRSNPFKEKLCQRQECLICQSGGKGECNATGVTYELVCQECKDKYIGETSRSAYSRGKEHLHSLNRREEQSVMWRHACEKHGGDTPSFVMNVTGIFRDDAKLRQITEAVFIGKVKHNELINAKNEWNYIKVPRAIVTIE</sequence>
<comment type="caution">
    <text evidence="1">The sequence shown here is derived from an EMBL/GenBank/DDBJ whole genome shotgun (WGS) entry which is preliminary data.</text>
</comment>
<dbReference type="EMBL" id="CACRXK020000364">
    <property type="protein sequence ID" value="CAB3981228.1"/>
    <property type="molecule type" value="Genomic_DNA"/>
</dbReference>
<dbReference type="InterPro" id="IPR035901">
    <property type="entry name" value="GIY-YIG_endonuc_sf"/>
</dbReference>
<keyword evidence="2" id="KW-1185">Reference proteome</keyword>
<dbReference type="Proteomes" id="UP001152795">
    <property type="component" value="Unassembled WGS sequence"/>
</dbReference>
<proteinExistence type="predicted"/>
<organism evidence="1 2">
    <name type="scientific">Paramuricea clavata</name>
    <name type="common">Red gorgonian</name>
    <name type="synonym">Violescent sea-whip</name>
    <dbReference type="NCBI Taxonomy" id="317549"/>
    <lineage>
        <taxon>Eukaryota</taxon>
        <taxon>Metazoa</taxon>
        <taxon>Cnidaria</taxon>
        <taxon>Anthozoa</taxon>
        <taxon>Octocorallia</taxon>
        <taxon>Malacalcyonacea</taxon>
        <taxon>Plexauridae</taxon>
        <taxon>Paramuricea</taxon>
    </lineage>
</organism>
<dbReference type="AlphaFoldDB" id="A0A6S7FNT9"/>
<dbReference type="PANTHER" id="PTHR21301:SF10">
    <property type="entry name" value="REVERSE TRANSCRIPTASE DOMAIN-CONTAINING PROTEIN"/>
    <property type="match status" value="1"/>
</dbReference>
<dbReference type="OrthoDB" id="10422215at2759"/>
<reference evidence="1" key="1">
    <citation type="submission" date="2020-04" db="EMBL/GenBank/DDBJ databases">
        <authorList>
            <person name="Alioto T."/>
            <person name="Alioto T."/>
            <person name="Gomez Garrido J."/>
        </authorList>
    </citation>
    <scope>NUCLEOTIDE SEQUENCE</scope>
    <source>
        <strain evidence="1">A484AB</strain>
    </source>
</reference>
<dbReference type="PANTHER" id="PTHR21301">
    <property type="entry name" value="REVERSE TRANSCRIPTASE"/>
    <property type="match status" value="1"/>
</dbReference>
<evidence type="ECO:0000313" key="1">
    <source>
        <dbReference type="EMBL" id="CAB3981228.1"/>
    </source>
</evidence>
<accession>A0A6S7FNT9</accession>
<gene>
    <name evidence="1" type="ORF">PACLA_8A054360</name>
</gene>
<protein>
    <submittedName>
        <fullName evidence="1">Uncharacterized protein</fullName>
    </submittedName>
</protein>